<keyword evidence="1 4" id="KW-0328">Glycosyltransferase</keyword>
<dbReference type="InterPro" id="IPR007184">
    <property type="entry name" value="Mannoside_phosphorylase"/>
</dbReference>
<comment type="caution">
    <text evidence="4">The sequence shown here is derived from an EMBL/GenBank/DDBJ whole genome shotgun (WGS) entry which is preliminary data.</text>
</comment>
<sequence length="493" mass="56267">MIPETVSDTCDSPLVQRLSVKFTADDRWVVTRPFFPGGEARVRSVCHRVSELSDEGVQVILRQVQAEFAARHKDMLSEWTDHFRQALQLVPELAQFTPSRQRLIGAYFTMEYAFASAALFNPSIVLHPDQSGVDEESLRFIMSLRATGEGHVSSIVFRTGTIGPRHHIQFDPPAAHQHRMRLSPDRRYEKALFRRKLCEVVVDESVMDLVMNRLPDSFTMVELEHAIEHIHAEYPDLYLLGETADNMTWLARENYQLSLDEDADISELVVFPQSDNDRMGIEDLRLVRFIDDDHSVRYFGTYSAYNGTHVLPQLMETCDFHHLKIHTLNGPVVQNKGMALFPRRVNGHYCMSSRIDGENLFLMFSNNIQFWETAEMLRAPRQPWEFMQIGNCGSPIETSEGWLLLTHGVGPMRKYCIGAMLLDRDDPLRVIGSLQEPLIAPNEQEREGYVPNVVYTCGALAHHHCLFIPYAMSDSVTGVAVVSLEKLLNELHP</sequence>
<dbReference type="AlphaFoldDB" id="A0A5C6CIW9"/>
<reference evidence="4 5" key="1">
    <citation type="submission" date="2019-02" db="EMBL/GenBank/DDBJ databases">
        <title>Deep-cultivation of Planctomycetes and their phenomic and genomic characterization uncovers novel biology.</title>
        <authorList>
            <person name="Wiegand S."/>
            <person name="Jogler M."/>
            <person name="Boedeker C."/>
            <person name="Pinto D."/>
            <person name="Vollmers J."/>
            <person name="Rivas-Marin E."/>
            <person name="Kohn T."/>
            <person name="Peeters S.H."/>
            <person name="Heuer A."/>
            <person name="Rast P."/>
            <person name="Oberbeckmann S."/>
            <person name="Bunk B."/>
            <person name="Jeske O."/>
            <person name="Meyerdierks A."/>
            <person name="Storesund J.E."/>
            <person name="Kallscheuer N."/>
            <person name="Luecker S."/>
            <person name="Lage O.M."/>
            <person name="Pohl T."/>
            <person name="Merkel B.J."/>
            <person name="Hornburger P."/>
            <person name="Mueller R.-W."/>
            <person name="Bruemmer F."/>
            <person name="Labrenz M."/>
            <person name="Spormann A.M."/>
            <person name="Op Den Camp H."/>
            <person name="Overmann J."/>
            <person name="Amann R."/>
            <person name="Jetten M.S.M."/>
            <person name="Mascher T."/>
            <person name="Medema M.H."/>
            <person name="Devos D.P."/>
            <person name="Kaster A.-K."/>
            <person name="Ovreas L."/>
            <person name="Rohde M."/>
            <person name="Galperin M.Y."/>
            <person name="Jogler C."/>
        </authorList>
    </citation>
    <scope>NUCLEOTIDE SEQUENCE [LARGE SCALE GENOMIC DNA]</scope>
    <source>
        <strain evidence="4 5">Pla52o</strain>
    </source>
</reference>
<dbReference type="RefSeq" id="WP_146595098.1">
    <property type="nucleotide sequence ID" value="NZ_SJPT01000004.1"/>
</dbReference>
<proteinExistence type="inferred from homology"/>
<dbReference type="Proteomes" id="UP000316304">
    <property type="component" value="Unassembled WGS sequence"/>
</dbReference>
<dbReference type="InterPro" id="IPR023296">
    <property type="entry name" value="Glyco_hydro_beta-prop_sf"/>
</dbReference>
<dbReference type="Pfam" id="PF04041">
    <property type="entry name" value="Glyco_hydro_130"/>
    <property type="match status" value="1"/>
</dbReference>
<evidence type="ECO:0000313" key="4">
    <source>
        <dbReference type="EMBL" id="TWU23384.1"/>
    </source>
</evidence>
<evidence type="ECO:0000256" key="3">
    <source>
        <dbReference type="ARBA" id="ARBA00024356"/>
    </source>
</evidence>
<dbReference type="PANTHER" id="PTHR34106">
    <property type="entry name" value="GLYCOSIDASE"/>
    <property type="match status" value="1"/>
</dbReference>
<organism evidence="4 5">
    <name type="scientific">Novipirellula galeiformis</name>
    <dbReference type="NCBI Taxonomy" id="2528004"/>
    <lineage>
        <taxon>Bacteria</taxon>
        <taxon>Pseudomonadati</taxon>
        <taxon>Planctomycetota</taxon>
        <taxon>Planctomycetia</taxon>
        <taxon>Pirellulales</taxon>
        <taxon>Pirellulaceae</taxon>
        <taxon>Novipirellula</taxon>
    </lineage>
</organism>
<evidence type="ECO:0000313" key="5">
    <source>
        <dbReference type="Proteomes" id="UP000316304"/>
    </source>
</evidence>
<gene>
    <name evidence="4" type="ORF">Pla52o_29200</name>
</gene>
<dbReference type="EMBL" id="SJPT01000004">
    <property type="protein sequence ID" value="TWU23384.1"/>
    <property type="molecule type" value="Genomic_DNA"/>
</dbReference>
<name>A0A5C6CIW9_9BACT</name>
<accession>A0A5C6CIW9</accession>
<dbReference type="SUPFAM" id="SSF75005">
    <property type="entry name" value="Arabinanase/levansucrase/invertase"/>
    <property type="match status" value="1"/>
</dbReference>
<evidence type="ECO:0000256" key="2">
    <source>
        <dbReference type="ARBA" id="ARBA00022679"/>
    </source>
</evidence>
<dbReference type="EC" id="2.4.1.-" evidence="4"/>
<protein>
    <submittedName>
        <fullName evidence="4">Beta-1,4-mannooligosaccharide phosphorylase</fullName>
        <ecNumber evidence="4">2.4.1.-</ecNumber>
    </submittedName>
</protein>
<dbReference type="PANTHER" id="PTHR34106:SF4">
    <property type="entry name" value="BLL5143 PROTEIN"/>
    <property type="match status" value="1"/>
</dbReference>
<dbReference type="Gene3D" id="2.115.10.20">
    <property type="entry name" value="Glycosyl hydrolase domain, family 43"/>
    <property type="match status" value="1"/>
</dbReference>
<keyword evidence="2 4" id="KW-0808">Transferase</keyword>
<keyword evidence="5" id="KW-1185">Reference proteome</keyword>
<dbReference type="CDD" id="cd18613">
    <property type="entry name" value="GH130"/>
    <property type="match status" value="1"/>
</dbReference>
<dbReference type="GO" id="GO:0016757">
    <property type="term" value="F:glycosyltransferase activity"/>
    <property type="evidence" value="ECO:0007669"/>
    <property type="project" value="UniProtKB-KW"/>
</dbReference>
<evidence type="ECO:0000256" key="1">
    <source>
        <dbReference type="ARBA" id="ARBA00022676"/>
    </source>
</evidence>
<comment type="similarity">
    <text evidence="3">Belongs to the glycosyl hydrolase 130 family.</text>
</comment>
<dbReference type="OrthoDB" id="9759709at2"/>